<comment type="caution">
    <text evidence="1">The sequence shown here is derived from an EMBL/GenBank/DDBJ whole genome shotgun (WGS) entry which is preliminary data.</text>
</comment>
<keyword evidence="2" id="KW-1185">Reference proteome</keyword>
<gene>
    <name evidence="1" type="ORF">FDA94_20140</name>
</gene>
<evidence type="ECO:0000313" key="2">
    <source>
        <dbReference type="Proteomes" id="UP000308705"/>
    </source>
</evidence>
<accession>A0A4U3MEH1</accession>
<name>A0A4U3MEH1_9ACTN</name>
<protein>
    <submittedName>
        <fullName evidence="1">Uncharacterized protein</fullName>
    </submittedName>
</protein>
<evidence type="ECO:0000313" key="1">
    <source>
        <dbReference type="EMBL" id="TKK86772.1"/>
    </source>
</evidence>
<dbReference type="EMBL" id="SZQA01000019">
    <property type="protein sequence ID" value="TKK86772.1"/>
    <property type="molecule type" value="Genomic_DNA"/>
</dbReference>
<sequence length="61" mass="6883">MRDGLIWWSTAKATFGLVVSDGVVVEAAPYARRWAQGRPADEVLEKARRSRGVSVEWIPRQ</sequence>
<dbReference type="Proteomes" id="UP000308705">
    <property type="component" value="Unassembled WGS sequence"/>
</dbReference>
<dbReference type="AlphaFoldDB" id="A0A4U3MEH1"/>
<reference evidence="1 2" key="1">
    <citation type="submission" date="2019-04" db="EMBL/GenBank/DDBJ databases">
        <title>Herbidospora sp. NEAU-GS14.nov., a novel actinomycete isolated from soil.</title>
        <authorList>
            <person name="Han L."/>
        </authorList>
    </citation>
    <scope>NUCLEOTIDE SEQUENCE [LARGE SCALE GENOMIC DNA]</scope>
    <source>
        <strain evidence="1 2">NEAU-GS14</strain>
    </source>
</reference>
<dbReference type="OrthoDB" id="3540311at2"/>
<dbReference type="RefSeq" id="WP_137248623.1">
    <property type="nucleotide sequence ID" value="NZ_SZQA01000019.1"/>
</dbReference>
<organism evidence="1 2">
    <name type="scientific">Herbidospora galbida</name>
    <dbReference type="NCBI Taxonomy" id="2575442"/>
    <lineage>
        <taxon>Bacteria</taxon>
        <taxon>Bacillati</taxon>
        <taxon>Actinomycetota</taxon>
        <taxon>Actinomycetes</taxon>
        <taxon>Streptosporangiales</taxon>
        <taxon>Streptosporangiaceae</taxon>
        <taxon>Herbidospora</taxon>
    </lineage>
</organism>
<proteinExistence type="predicted"/>